<dbReference type="Pfam" id="PF21294">
    <property type="entry name" value="Polysacc_lyase_14"/>
    <property type="match status" value="1"/>
</dbReference>
<reference evidence="3" key="1">
    <citation type="journal article" date="2015" name="Nature">
        <title>Complex archaea that bridge the gap between prokaryotes and eukaryotes.</title>
        <authorList>
            <person name="Spang A."/>
            <person name="Saw J.H."/>
            <person name="Jorgensen S.L."/>
            <person name="Zaremba-Niedzwiedzka K."/>
            <person name="Martijn J."/>
            <person name="Lind A.E."/>
            <person name="van Eijk R."/>
            <person name="Schleper C."/>
            <person name="Guy L."/>
            <person name="Ettema T.J."/>
        </authorList>
    </citation>
    <scope>NUCLEOTIDE SEQUENCE</scope>
</reference>
<comment type="caution">
    <text evidence="3">The sequence shown here is derived from an EMBL/GenBank/DDBJ whole genome shotgun (WGS) entry which is preliminary data.</text>
</comment>
<accession>A0A0F9CEU6</accession>
<sequence>GMQSDRRCHRQMPAGAAVALALCALVLAFPLAAGRGGVGTARAAEPAGGKQAPPLDHLGYARIAALRRSLQLDRRYLAAMGCDRARGEAVLLAVLRWYRSNADRLRAAELAANQAEFALDQARRQARAAKSAQGAKAQALLPAAHAGQAAAASRVGAVKQTLISAVEAKLTSAQRQSWRGMRAAVKVGGRGDWLYAPELTAEQAKTLRDAETSRRRALRADRASAKRAAVEASFRGQVAKILSKSQRAAVAAAQGRAVSRGRDIWMAERKVLPAPPRKRPVAPAKVVTSQPVRSGLASRYPQDKGLGGDPDTVLFCDFDTADWPRQWGLAKPPRNVETVDADKERKFEPFAGKALKVTVHKGTHYGTSLQFPFRKMLGAEPEEIYFRYYLRLADTWRPVRGGKLPGIGGTYGRGGWGGRRSTGINGWSARGLFRRRTDGKTPIGFYCYNADQRTTFGDCWIWARDGLGFVENNRWYCIEQYARMNTPGANDGTLRAWVDGRLAFEKTDVRMRDVKDMKIDSVWINVYFGGTWSAKYQNHLFIDNVAIARKYIGPMAR</sequence>
<feature type="non-terminal residue" evidence="3">
    <location>
        <position position="1"/>
    </location>
</feature>
<dbReference type="PANTHER" id="PTHR40124:SF1">
    <property type="entry name" value="DISAGGREGATASE RELATED REPEAT PROTEIN"/>
    <property type="match status" value="1"/>
</dbReference>
<evidence type="ECO:0000313" key="3">
    <source>
        <dbReference type="EMBL" id="KKL47594.1"/>
    </source>
</evidence>
<dbReference type="AlphaFoldDB" id="A0A0F9CEU6"/>
<organism evidence="3">
    <name type="scientific">marine sediment metagenome</name>
    <dbReference type="NCBI Taxonomy" id="412755"/>
    <lineage>
        <taxon>unclassified sequences</taxon>
        <taxon>metagenomes</taxon>
        <taxon>ecological metagenomes</taxon>
    </lineage>
</organism>
<dbReference type="EMBL" id="LAZR01033610">
    <property type="protein sequence ID" value="KKL47594.1"/>
    <property type="molecule type" value="Genomic_DNA"/>
</dbReference>
<name>A0A0F9CEU6_9ZZZZ</name>
<evidence type="ECO:0000256" key="1">
    <source>
        <dbReference type="SAM" id="Coils"/>
    </source>
</evidence>
<dbReference type="PANTHER" id="PTHR40124">
    <property type="match status" value="1"/>
</dbReference>
<dbReference type="InterPro" id="IPR048958">
    <property type="entry name" value="Polysacc_lyase_14"/>
</dbReference>
<gene>
    <name evidence="3" type="ORF">LCGC14_2333980</name>
</gene>
<keyword evidence="1" id="KW-0175">Coiled coil</keyword>
<protein>
    <recommendedName>
        <fullName evidence="2">Polysaccharide lyase 14 domain-containing protein</fullName>
    </recommendedName>
</protein>
<feature type="coiled-coil region" evidence="1">
    <location>
        <begin position="105"/>
        <end position="132"/>
    </location>
</feature>
<dbReference type="Gene3D" id="2.60.120.200">
    <property type="match status" value="1"/>
</dbReference>
<evidence type="ECO:0000259" key="2">
    <source>
        <dbReference type="Pfam" id="PF21294"/>
    </source>
</evidence>
<proteinExistence type="predicted"/>
<feature type="domain" description="Polysaccharide lyase 14" evidence="2">
    <location>
        <begin position="377"/>
        <end position="540"/>
    </location>
</feature>